<dbReference type="GO" id="GO:0006412">
    <property type="term" value="P:translation"/>
    <property type="evidence" value="ECO:0007669"/>
    <property type="project" value="UniProtKB-KW"/>
</dbReference>
<evidence type="ECO:0000256" key="3">
    <source>
        <dbReference type="ARBA" id="ARBA00022884"/>
    </source>
</evidence>
<keyword evidence="1" id="KW-0820">tRNA-binding</keyword>
<dbReference type="AlphaFoldDB" id="G8TWB4"/>
<accession>G8TWB4</accession>
<evidence type="ECO:0000313" key="8">
    <source>
        <dbReference type="Proteomes" id="UP000005439"/>
    </source>
</evidence>
<reference evidence="8" key="1">
    <citation type="submission" date="2011-12" db="EMBL/GenBank/DDBJ databases">
        <title>The complete genome of chromosome of Sulfobacillus acidophilus DSM 10332.</title>
        <authorList>
            <person name="Lucas S."/>
            <person name="Han J."/>
            <person name="Lapidus A."/>
            <person name="Bruce D."/>
            <person name="Goodwin L."/>
            <person name="Pitluck S."/>
            <person name="Peters L."/>
            <person name="Kyrpides N."/>
            <person name="Mavromatis K."/>
            <person name="Ivanova N."/>
            <person name="Mikhailova N."/>
            <person name="Chertkov O."/>
            <person name="Saunders E."/>
            <person name="Detter J.C."/>
            <person name="Tapia R."/>
            <person name="Han C."/>
            <person name="Land M."/>
            <person name="Hauser L."/>
            <person name="Markowitz V."/>
            <person name="Cheng J.-F."/>
            <person name="Hugenholtz P."/>
            <person name="Woyke T."/>
            <person name="Wu D."/>
            <person name="Pukall R."/>
            <person name="Gehrich-Schroeter G."/>
            <person name="Schneider S."/>
            <person name="Klenk H.-P."/>
            <person name="Eisen J.A."/>
        </authorList>
    </citation>
    <scope>NUCLEOTIDE SEQUENCE [LARGE SCALE GENOMIC DNA]</scope>
    <source>
        <strain evidence="8">ATCC 700253 / DSM 10332 / NAL</strain>
    </source>
</reference>
<dbReference type="STRING" id="679936.Sulac_0185"/>
<protein>
    <submittedName>
        <fullName evidence="7">RNA-binding S4 domain protein</fullName>
    </submittedName>
</protein>
<reference evidence="7 8" key="2">
    <citation type="journal article" date="2012" name="Stand. Genomic Sci.">
        <title>Complete genome sequence of the moderately thermophilic mineral-sulfide-oxidizing firmicute Sulfobacillus acidophilus type strain (NAL(T)).</title>
        <authorList>
            <person name="Anderson I."/>
            <person name="Chertkov O."/>
            <person name="Chen A."/>
            <person name="Saunders E."/>
            <person name="Lapidus A."/>
            <person name="Nolan M."/>
            <person name="Lucas S."/>
            <person name="Hammon N."/>
            <person name="Deshpande S."/>
            <person name="Cheng J.F."/>
            <person name="Han C."/>
            <person name="Tapia R."/>
            <person name="Goodwin L.A."/>
            <person name="Pitluck S."/>
            <person name="Liolios K."/>
            <person name="Pagani I."/>
            <person name="Ivanova N."/>
            <person name="Mikhailova N."/>
            <person name="Pati A."/>
            <person name="Palaniappan K."/>
            <person name="Land M."/>
            <person name="Pan C."/>
            <person name="Rohde M."/>
            <person name="Pukall R."/>
            <person name="Goker M."/>
            <person name="Detter J.C."/>
            <person name="Woyke T."/>
            <person name="Bristow J."/>
            <person name="Eisen J.A."/>
            <person name="Markowitz V."/>
            <person name="Hugenholtz P."/>
            <person name="Kyrpides N.C."/>
            <person name="Klenk H.P."/>
            <person name="Mavromatis K."/>
        </authorList>
    </citation>
    <scope>NUCLEOTIDE SEQUENCE [LARGE SCALE GENOMIC DNA]</scope>
    <source>
        <strain evidence="8">ATCC 700253 / DSM 10332 / NAL</strain>
    </source>
</reference>
<evidence type="ECO:0000256" key="1">
    <source>
        <dbReference type="ARBA" id="ARBA00022555"/>
    </source>
</evidence>
<dbReference type="KEGG" id="sap:Sulac_0185"/>
<keyword evidence="8" id="KW-1185">Reference proteome</keyword>
<organism evidence="7 8">
    <name type="scientific">Sulfobacillus acidophilus (strain ATCC 700253 / DSM 10332 / NAL)</name>
    <dbReference type="NCBI Taxonomy" id="679936"/>
    <lineage>
        <taxon>Bacteria</taxon>
        <taxon>Bacillati</taxon>
        <taxon>Bacillota</taxon>
        <taxon>Clostridia</taxon>
        <taxon>Eubacteriales</taxon>
        <taxon>Clostridiales Family XVII. Incertae Sedis</taxon>
        <taxon>Sulfobacillus</taxon>
    </lineage>
</organism>
<dbReference type="SMART" id="SM00363">
    <property type="entry name" value="S4"/>
    <property type="match status" value="1"/>
</dbReference>
<evidence type="ECO:0000256" key="5">
    <source>
        <dbReference type="PROSITE-ProRule" id="PRU00182"/>
    </source>
</evidence>
<dbReference type="CDD" id="cd00165">
    <property type="entry name" value="S4"/>
    <property type="match status" value="1"/>
</dbReference>
<proteinExistence type="predicted"/>
<dbReference type="PROSITE" id="PS50889">
    <property type="entry name" value="S4"/>
    <property type="match status" value="1"/>
</dbReference>
<dbReference type="Pfam" id="PF01479">
    <property type="entry name" value="S4"/>
    <property type="match status" value="1"/>
</dbReference>
<evidence type="ECO:0000256" key="2">
    <source>
        <dbReference type="ARBA" id="ARBA00022730"/>
    </source>
</evidence>
<dbReference type="Proteomes" id="UP000005439">
    <property type="component" value="Chromosome"/>
</dbReference>
<name>G8TWB4_SULAD</name>
<dbReference type="GO" id="GO:0019843">
    <property type="term" value="F:rRNA binding"/>
    <property type="evidence" value="ECO:0007669"/>
    <property type="project" value="UniProtKB-KW"/>
</dbReference>
<dbReference type="InterPro" id="IPR025490">
    <property type="entry name" value="RqcP"/>
</dbReference>
<evidence type="ECO:0000259" key="6">
    <source>
        <dbReference type="SMART" id="SM00363"/>
    </source>
</evidence>
<keyword evidence="3 5" id="KW-0694">RNA-binding</keyword>
<dbReference type="PIRSF" id="PIRSF038881">
    <property type="entry name" value="RNAbp_HP1423"/>
    <property type="match status" value="1"/>
</dbReference>
<dbReference type="SUPFAM" id="SSF55174">
    <property type="entry name" value="Alpha-L RNA-binding motif"/>
    <property type="match status" value="1"/>
</dbReference>
<evidence type="ECO:0000313" key="7">
    <source>
        <dbReference type="EMBL" id="AEW03757.1"/>
    </source>
</evidence>
<keyword evidence="2" id="KW-0699">rRNA-binding</keyword>
<feature type="domain" description="RNA-binding S4" evidence="6">
    <location>
        <begin position="1"/>
        <end position="64"/>
    </location>
</feature>
<dbReference type="EMBL" id="CP003179">
    <property type="protein sequence ID" value="AEW03757.1"/>
    <property type="molecule type" value="Genomic_DNA"/>
</dbReference>
<keyword evidence="4" id="KW-0648">Protein biosynthesis</keyword>
<dbReference type="PATRIC" id="fig|679936.5.peg.190"/>
<evidence type="ECO:0000256" key="4">
    <source>
        <dbReference type="ARBA" id="ARBA00022917"/>
    </source>
</evidence>
<dbReference type="Gene3D" id="3.10.290.10">
    <property type="entry name" value="RNA-binding S4 domain"/>
    <property type="match status" value="1"/>
</dbReference>
<gene>
    <name evidence="7" type="ordered locus">Sulac_0185</name>
</gene>
<dbReference type="HOGENOM" id="CLU_101003_4_0_9"/>
<sequence>MRIDKYLKVSRLVKRRVMAHDLCEAGKVSVNQKVVKPGYEVHVGDRIRLELPMGVREVEVVMIKEHVSADQAATLYREV</sequence>
<dbReference type="InterPro" id="IPR036986">
    <property type="entry name" value="S4_RNA-bd_sf"/>
</dbReference>
<dbReference type="GO" id="GO:0000049">
    <property type="term" value="F:tRNA binding"/>
    <property type="evidence" value="ECO:0007669"/>
    <property type="project" value="UniProtKB-KW"/>
</dbReference>
<dbReference type="InterPro" id="IPR002942">
    <property type="entry name" value="S4_RNA-bd"/>
</dbReference>